<keyword evidence="2" id="KW-0813">Transport</keyword>
<feature type="transmembrane region" description="Helical" evidence="6">
    <location>
        <begin position="217"/>
        <end position="240"/>
    </location>
</feature>
<feature type="domain" description="Major facilitator superfamily (MFS) profile" evidence="7">
    <location>
        <begin position="12"/>
        <end position="399"/>
    </location>
</feature>
<evidence type="ECO:0000256" key="2">
    <source>
        <dbReference type="ARBA" id="ARBA00022448"/>
    </source>
</evidence>
<dbReference type="PANTHER" id="PTHR23502:SF132">
    <property type="entry name" value="POLYAMINE TRANSPORTER 2-RELATED"/>
    <property type="match status" value="1"/>
</dbReference>
<dbReference type="GO" id="GO:0140115">
    <property type="term" value="P:export across plasma membrane"/>
    <property type="evidence" value="ECO:0007669"/>
    <property type="project" value="UniProtKB-ARBA"/>
</dbReference>
<dbReference type="PATRIC" id="fig|1675527.3.peg.2344"/>
<accession>A0A0J9GUK1</accession>
<feature type="transmembrane region" description="Helical" evidence="6">
    <location>
        <begin position="348"/>
        <end position="371"/>
    </location>
</feature>
<dbReference type="STRING" id="1675527.AIOL_002229"/>
<dbReference type="GO" id="GO:0022857">
    <property type="term" value="F:transmembrane transporter activity"/>
    <property type="evidence" value="ECO:0007669"/>
    <property type="project" value="InterPro"/>
</dbReference>
<feature type="transmembrane region" description="Helical" evidence="6">
    <location>
        <begin position="282"/>
        <end position="306"/>
    </location>
</feature>
<comment type="subcellular location">
    <subcellularLocation>
        <location evidence="1">Membrane</location>
        <topology evidence="1">Multi-pass membrane protein</topology>
    </subcellularLocation>
</comment>
<dbReference type="InterPro" id="IPR020846">
    <property type="entry name" value="MFS_dom"/>
</dbReference>
<feature type="transmembrane region" description="Helical" evidence="6">
    <location>
        <begin position="312"/>
        <end position="336"/>
    </location>
</feature>
<evidence type="ECO:0000256" key="4">
    <source>
        <dbReference type="ARBA" id="ARBA00022989"/>
    </source>
</evidence>
<keyword evidence="5 6" id="KW-0472">Membrane</keyword>
<proteinExistence type="predicted"/>
<comment type="caution">
    <text evidence="8">The sequence shown here is derived from an EMBL/GenBank/DDBJ whole genome shotgun (WGS) entry which is preliminary data.</text>
</comment>
<keyword evidence="3 6" id="KW-0812">Transmembrane</keyword>
<dbReference type="PROSITE" id="PS00216">
    <property type="entry name" value="SUGAR_TRANSPORT_1"/>
    <property type="match status" value="1"/>
</dbReference>
<dbReference type="EMBL" id="LFTY01000002">
    <property type="protein sequence ID" value="KMW57268.1"/>
    <property type="molecule type" value="Genomic_DNA"/>
</dbReference>
<evidence type="ECO:0000256" key="6">
    <source>
        <dbReference type="SAM" id="Phobius"/>
    </source>
</evidence>
<feature type="transmembrane region" description="Helical" evidence="6">
    <location>
        <begin position="167"/>
        <end position="185"/>
    </location>
</feature>
<name>A0A0J9GUK1_9RHOB</name>
<dbReference type="PROSITE" id="PS50850">
    <property type="entry name" value="MFS"/>
    <property type="match status" value="1"/>
</dbReference>
<organism evidence="8 9">
    <name type="scientific">Candidatus Rhodobacter oscarellae</name>
    <dbReference type="NCBI Taxonomy" id="1675527"/>
    <lineage>
        <taxon>Bacteria</taxon>
        <taxon>Pseudomonadati</taxon>
        <taxon>Pseudomonadota</taxon>
        <taxon>Alphaproteobacteria</taxon>
        <taxon>Rhodobacterales</taxon>
        <taxon>Rhodobacter group</taxon>
        <taxon>Rhodobacter</taxon>
    </lineage>
</organism>
<dbReference type="SUPFAM" id="SSF103473">
    <property type="entry name" value="MFS general substrate transporter"/>
    <property type="match status" value="1"/>
</dbReference>
<dbReference type="Pfam" id="PF07690">
    <property type="entry name" value="MFS_1"/>
    <property type="match status" value="1"/>
</dbReference>
<dbReference type="InterPro" id="IPR036259">
    <property type="entry name" value="MFS_trans_sf"/>
</dbReference>
<dbReference type="PANTHER" id="PTHR23502">
    <property type="entry name" value="MAJOR FACILITATOR SUPERFAMILY"/>
    <property type="match status" value="1"/>
</dbReference>
<evidence type="ECO:0000256" key="1">
    <source>
        <dbReference type="ARBA" id="ARBA00004141"/>
    </source>
</evidence>
<evidence type="ECO:0000259" key="7">
    <source>
        <dbReference type="PROSITE" id="PS50850"/>
    </source>
</evidence>
<feature type="transmembrane region" description="Helical" evidence="6">
    <location>
        <begin position="51"/>
        <end position="68"/>
    </location>
</feature>
<protein>
    <submittedName>
        <fullName evidence="8">MFS family multidrug efflux protein</fullName>
    </submittedName>
</protein>
<feature type="transmembrane region" description="Helical" evidence="6">
    <location>
        <begin position="12"/>
        <end position="31"/>
    </location>
</feature>
<dbReference type="InterPro" id="IPR005829">
    <property type="entry name" value="Sugar_transporter_CS"/>
</dbReference>
<keyword evidence="9" id="KW-1185">Reference proteome</keyword>
<sequence length="399" mass="42863">MTARPRLSQTEFVALCAMMFATIAFSVDSMLPMMGEIAAELTPSDPNRAQLMIISFVFGMGIGTLFSGPMADAIGRKRTIIGGAVIYSLAAAWAYFAQSIEAILVARFIQGLGSAGPRIAALALVRDLYSGRDMARILSLAMMVFTMVPAVAPLIGSFIAAGFGWRGIFVAFVIFAAMMSLWLGARQPETLRVEDRRPLRVSVIWGGIKEVFDHRRVVVVLLTMSLSYYMIFFIISTVQQVFDATFDRAASFPWWFALMSVISASGALLNSRVVPVLGMRRVTLAANGAQIGFSAVMLLVILSGVLSELAYFYAYWIWVLTVFMVGGGLSLGNLNALGVEPLGHMAGLANSIIAAVGTVIAGVLATLAGMFFDGTPWVQVLTVCMAATGAVLLMRSIED</sequence>
<feature type="transmembrane region" description="Helical" evidence="6">
    <location>
        <begin position="252"/>
        <end position="270"/>
    </location>
</feature>
<evidence type="ECO:0000256" key="3">
    <source>
        <dbReference type="ARBA" id="ARBA00022692"/>
    </source>
</evidence>
<dbReference type="GO" id="GO:0042908">
    <property type="term" value="P:xenobiotic transport"/>
    <property type="evidence" value="ECO:0007669"/>
    <property type="project" value="UniProtKB-ARBA"/>
</dbReference>
<evidence type="ECO:0000313" key="8">
    <source>
        <dbReference type="EMBL" id="KMW57268.1"/>
    </source>
</evidence>
<evidence type="ECO:0000313" key="9">
    <source>
        <dbReference type="Proteomes" id="UP000037178"/>
    </source>
</evidence>
<feature type="transmembrane region" description="Helical" evidence="6">
    <location>
        <begin position="102"/>
        <end position="125"/>
    </location>
</feature>
<reference evidence="8 9" key="1">
    <citation type="submission" date="2015-06" db="EMBL/GenBank/DDBJ databases">
        <title>Draft genome sequence of an Alphaproteobacteria species associated to the Mediterranean sponge Oscarella lobularis.</title>
        <authorList>
            <person name="Jourda C."/>
            <person name="Santini S."/>
            <person name="Claverie J.-M."/>
        </authorList>
    </citation>
    <scope>NUCLEOTIDE SEQUENCE [LARGE SCALE GENOMIC DNA]</scope>
    <source>
        <strain evidence="8">IGS</strain>
    </source>
</reference>
<dbReference type="OrthoDB" id="9800416at2"/>
<keyword evidence="4 6" id="KW-1133">Transmembrane helix</keyword>
<dbReference type="GO" id="GO:0005886">
    <property type="term" value="C:plasma membrane"/>
    <property type="evidence" value="ECO:0007669"/>
    <property type="project" value="TreeGrafter"/>
</dbReference>
<dbReference type="InterPro" id="IPR011701">
    <property type="entry name" value="MFS"/>
</dbReference>
<dbReference type="Gene3D" id="1.20.1720.10">
    <property type="entry name" value="Multidrug resistance protein D"/>
    <property type="match status" value="1"/>
</dbReference>
<feature type="transmembrane region" description="Helical" evidence="6">
    <location>
        <begin position="80"/>
        <end position="96"/>
    </location>
</feature>
<dbReference type="AlphaFoldDB" id="A0A0J9GUK1"/>
<feature type="transmembrane region" description="Helical" evidence="6">
    <location>
        <begin position="137"/>
        <end position="161"/>
    </location>
</feature>
<evidence type="ECO:0000256" key="5">
    <source>
        <dbReference type="ARBA" id="ARBA00023136"/>
    </source>
</evidence>
<dbReference type="Proteomes" id="UP000037178">
    <property type="component" value="Unassembled WGS sequence"/>
</dbReference>
<gene>
    <name evidence="8" type="ORF">AIOL_002229</name>
</gene>
<feature type="transmembrane region" description="Helical" evidence="6">
    <location>
        <begin position="377"/>
        <end position="394"/>
    </location>
</feature>